<gene>
    <name evidence="1" type="ORF">F2Y81_23615</name>
</gene>
<protein>
    <submittedName>
        <fullName evidence="1">Nucleotidyl transferase AbiEii/AbiGii toxin family protein</fullName>
    </submittedName>
</protein>
<comment type="caution">
    <text evidence="1">The sequence shown here is derived from an EMBL/GenBank/DDBJ whole genome shotgun (WGS) entry which is preliminary data.</text>
</comment>
<evidence type="ECO:0000313" key="2">
    <source>
        <dbReference type="Proteomes" id="UP000448877"/>
    </source>
</evidence>
<proteinExistence type="predicted"/>
<dbReference type="InterPro" id="IPR014942">
    <property type="entry name" value="AbiEii"/>
</dbReference>
<dbReference type="Proteomes" id="UP000448877">
    <property type="component" value="Unassembled WGS sequence"/>
</dbReference>
<dbReference type="GO" id="GO:0016740">
    <property type="term" value="F:transferase activity"/>
    <property type="evidence" value="ECO:0007669"/>
    <property type="project" value="UniProtKB-KW"/>
</dbReference>
<dbReference type="Pfam" id="PF08843">
    <property type="entry name" value="AbiEii"/>
    <property type="match status" value="1"/>
</dbReference>
<evidence type="ECO:0000313" key="1">
    <source>
        <dbReference type="EMBL" id="KAA5413235.1"/>
    </source>
</evidence>
<dbReference type="Gene3D" id="3.10.450.620">
    <property type="entry name" value="JHP933, nucleotidyltransferase-like core domain"/>
    <property type="match status" value="1"/>
</dbReference>
<dbReference type="GeneID" id="66305609"/>
<keyword evidence="1" id="KW-0808">Transferase</keyword>
<name>A0A108TET1_9BACE</name>
<dbReference type="RefSeq" id="WP_007219209.1">
    <property type="nucleotide sequence ID" value="NZ_CABMLT010000005.1"/>
</dbReference>
<reference evidence="1 2" key="1">
    <citation type="journal article" date="2019" name="Nat. Med.">
        <title>A library of human gut bacterial isolates paired with longitudinal multiomics data enables mechanistic microbiome research.</title>
        <authorList>
            <person name="Poyet M."/>
            <person name="Groussin M."/>
            <person name="Gibbons S.M."/>
            <person name="Avila-Pacheco J."/>
            <person name="Jiang X."/>
            <person name="Kearney S.M."/>
            <person name="Perrotta A.R."/>
            <person name="Berdy B."/>
            <person name="Zhao S."/>
            <person name="Lieberman T.D."/>
            <person name="Swanson P.K."/>
            <person name="Smith M."/>
            <person name="Roesemann S."/>
            <person name="Alexander J.E."/>
            <person name="Rich S.A."/>
            <person name="Livny J."/>
            <person name="Vlamakis H."/>
            <person name="Clish C."/>
            <person name="Bullock K."/>
            <person name="Deik A."/>
            <person name="Scott J."/>
            <person name="Pierce K.A."/>
            <person name="Xavier R.J."/>
            <person name="Alm E.J."/>
        </authorList>
    </citation>
    <scope>NUCLEOTIDE SEQUENCE [LARGE SCALE GENOMIC DNA]</scope>
    <source>
        <strain evidence="1 2">BIOML-A6</strain>
    </source>
</reference>
<organism evidence="1 2">
    <name type="scientific">Bacteroides cellulosilyticus</name>
    <dbReference type="NCBI Taxonomy" id="246787"/>
    <lineage>
        <taxon>Bacteria</taxon>
        <taxon>Pseudomonadati</taxon>
        <taxon>Bacteroidota</taxon>
        <taxon>Bacteroidia</taxon>
        <taxon>Bacteroidales</taxon>
        <taxon>Bacteroidaceae</taxon>
        <taxon>Bacteroides</taxon>
    </lineage>
</organism>
<sequence>MNNYFQLSKEQQQMVFTQTANKTGLPVQAVEKDLWVTAVLQMVFSLPIADHLVFKGGTSLSKVWKVIRRFSEDIDLAIDPSIWGFEGDLTKKQIKRLRKASSIFVRDELCQSLQRAVTETGMEKWLLVEADPDGEGDGTYPEPRVIHIRYRSLFDEDLPYLHSEVKLEVGARSLLEPTAEATVTSIVEDALPISTIVKQVVIPTALAEKTFLEKAFLLHELFSSQTSREANRKSRHLYDLAQMMSTDIATRAIANDELWNTIHHHRELFTSMSGVDYTPDIRKRIRLLPPDDVMDDWYNDYKDMQSSMIYGEKPSFEELIEKMRELENLFHNTKH</sequence>
<dbReference type="EMBL" id="VVYV01000055">
    <property type="protein sequence ID" value="KAA5413235.1"/>
    <property type="molecule type" value="Genomic_DNA"/>
</dbReference>
<dbReference type="AlphaFoldDB" id="A0A108TET1"/>
<accession>A0A108TET1</accession>